<dbReference type="SUPFAM" id="SSF143631">
    <property type="entry name" value="ApbE-like"/>
    <property type="match status" value="1"/>
</dbReference>
<name>A0A1H7XFV8_9BACT</name>
<protein>
    <submittedName>
        <fullName evidence="1">Uncharacterized protein</fullName>
    </submittedName>
</protein>
<gene>
    <name evidence="1" type="ORF">SAMN04489760_11094</name>
</gene>
<organism evidence="1 2">
    <name type="scientific">Syntrophus gentianae</name>
    <dbReference type="NCBI Taxonomy" id="43775"/>
    <lineage>
        <taxon>Bacteria</taxon>
        <taxon>Pseudomonadati</taxon>
        <taxon>Thermodesulfobacteriota</taxon>
        <taxon>Syntrophia</taxon>
        <taxon>Syntrophales</taxon>
        <taxon>Syntrophaceae</taxon>
        <taxon>Syntrophus</taxon>
    </lineage>
</organism>
<dbReference type="EMBL" id="FOBS01000010">
    <property type="protein sequence ID" value="SEM32553.1"/>
    <property type="molecule type" value="Genomic_DNA"/>
</dbReference>
<dbReference type="Proteomes" id="UP000198744">
    <property type="component" value="Unassembled WGS sequence"/>
</dbReference>
<dbReference type="Gene3D" id="3.10.520.10">
    <property type="entry name" value="ApbE-like domains"/>
    <property type="match status" value="1"/>
</dbReference>
<dbReference type="NCBIfam" id="NF003323">
    <property type="entry name" value="PRK04334.1-3"/>
    <property type="match status" value="1"/>
</dbReference>
<dbReference type="OrthoDB" id="9787842at2"/>
<dbReference type="AlphaFoldDB" id="A0A1H7XFV8"/>
<dbReference type="PIRSF" id="PIRSF006421">
    <property type="entry name" value="UCP006421"/>
    <property type="match status" value="1"/>
</dbReference>
<dbReference type="RefSeq" id="WP_093883323.1">
    <property type="nucleotide sequence ID" value="NZ_FOBS01000010.1"/>
</dbReference>
<reference evidence="1 2" key="1">
    <citation type="submission" date="2016-10" db="EMBL/GenBank/DDBJ databases">
        <authorList>
            <person name="de Groot N.N."/>
        </authorList>
    </citation>
    <scope>NUCLEOTIDE SEQUENCE [LARGE SCALE GENOMIC DNA]</scope>
    <source>
        <strain evidence="1 2">DSM 8423</strain>
    </source>
</reference>
<accession>A0A1H7XFV8</accession>
<sequence length="239" mass="25677">MEYVQRTYRNLVSGDFLKSFHVCEEQTDLFIRADQDLKRQASASVYLHRNHLKNYIRSHPSFLTALQPLPDDPLAPLVVKAMLQASRLAGVGPMAAVAGAMAEFVGRDLLKHSSNIIIENGGDLFLKVTREMNIAVFAGKSPLSYQIALKIYPKDTPLGICTSSATIGHSLSFGIADAVCVKAKSAALADAAATAIGNSVQKKSEIKKALEAGRNIPGVLGVLIIVEKSMGVIGDMELI</sequence>
<keyword evidence="2" id="KW-1185">Reference proteome</keyword>
<evidence type="ECO:0000313" key="2">
    <source>
        <dbReference type="Proteomes" id="UP000198744"/>
    </source>
</evidence>
<dbReference type="InterPro" id="IPR003374">
    <property type="entry name" value="ApbE-like_sf"/>
</dbReference>
<evidence type="ECO:0000313" key="1">
    <source>
        <dbReference type="EMBL" id="SEM32553.1"/>
    </source>
</evidence>
<dbReference type="STRING" id="43775.SAMN04489760_11094"/>
<dbReference type="InterPro" id="IPR007183">
    <property type="entry name" value="UPF0280"/>
</dbReference>
<proteinExistence type="predicted"/>